<evidence type="ECO:0000313" key="2">
    <source>
        <dbReference type="EMBL" id="QSE98480.1"/>
    </source>
</evidence>
<feature type="signal peptide" evidence="1">
    <location>
        <begin position="1"/>
        <end position="19"/>
    </location>
</feature>
<evidence type="ECO:0000313" key="3">
    <source>
        <dbReference type="Proteomes" id="UP000662783"/>
    </source>
</evidence>
<evidence type="ECO:0000256" key="1">
    <source>
        <dbReference type="SAM" id="SignalP"/>
    </source>
</evidence>
<dbReference type="Gene3D" id="3.90.1720.10">
    <property type="entry name" value="endopeptidase domain like (from Nostoc punctiforme)"/>
    <property type="match status" value="1"/>
</dbReference>
<proteinExistence type="predicted"/>
<evidence type="ECO:0008006" key="4">
    <source>
        <dbReference type="Google" id="ProtNLM"/>
    </source>
</evidence>
<dbReference type="AlphaFoldDB" id="A0A974WLL6"/>
<keyword evidence="3" id="KW-1185">Reference proteome</keyword>
<reference evidence="2" key="1">
    <citation type="submission" date="2021-02" db="EMBL/GenBank/DDBJ databases">
        <title>Fulvivirga sp. S481 isolated from sea water.</title>
        <authorList>
            <person name="Bae S.S."/>
            <person name="Baek K."/>
        </authorList>
    </citation>
    <scope>NUCLEOTIDE SEQUENCE</scope>
    <source>
        <strain evidence="2">S481</strain>
    </source>
</reference>
<accession>A0A974WLL6</accession>
<feature type="chain" id="PRO_5037816320" description="Peptidase C39-like domain-containing protein" evidence="1">
    <location>
        <begin position="20"/>
        <end position="183"/>
    </location>
</feature>
<sequence length="183" mass="20377">MRYLLISCIILSTNSLSLAQSNGWQQKIAAIEKEFQQCMSSENKNTCQGYIGMAMQEVYKSSDLKDPASNEYLSFSEIKRLVKESDKWQMVGHAYDQEALKKAQSMANEGKPVVAVFTGDTDAETHVSLILPGDLAASGSWGMRVPDVTAFFTHNPSSSFSKKSMSYAYTKKMTLQIVLYAKK</sequence>
<gene>
    <name evidence="2" type="ORF">JR347_05215</name>
</gene>
<dbReference type="EMBL" id="CP070608">
    <property type="protein sequence ID" value="QSE98480.1"/>
    <property type="molecule type" value="Genomic_DNA"/>
</dbReference>
<dbReference type="Proteomes" id="UP000662783">
    <property type="component" value="Chromosome"/>
</dbReference>
<name>A0A974WLL6_9BACT</name>
<protein>
    <recommendedName>
        <fullName evidence="4">Peptidase C39-like domain-containing protein</fullName>
    </recommendedName>
</protein>
<keyword evidence="1" id="KW-0732">Signal</keyword>
<dbReference type="KEGG" id="fuv:JR347_05215"/>
<dbReference type="RefSeq" id="WP_205722994.1">
    <property type="nucleotide sequence ID" value="NZ_CP070608.1"/>
</dbReference>
<organism evidence="2 3">
    <name type="scientific">Fulvivirga lutea</name>
    <dbReference type="NCBI Taxonomy" id="2810512"/>
    <lineage>
        <taxon>Bacteria</taxon>
        <taxon>Pseudomonadati</taxon>
        <taxon>Bacteroidota</taxon>
        <taxon>Cytophagia</taxon>
        <taxon>Cytophagales</taxon>
        <taxon>Fulvivirgaceae</taxon>
        <taxon>Fulvivirga</taxon>
    </lineage>
</organism>